<dbReference type="EMBL" id="CAIIXF020000012">
    <property type="protein sequence ID" value="CAH1802034.1"/>
    <property type="molecule type" value="Genomic_DNA"/>
</dbReference>
<dbReference type="OrthoDB" id="539213at2759"/>
<organism evidence="2 3">
    <name type="scientific">Owenia fusiformis</name>
    <name type="common">Polychaete worm</name>
    <dbReference type="NCBI Taxonomy" id="6347"/>
    <lineage>
        <taxon>Eukaryota</taxon>
        <taxon>Metazoa</taxon>
        <taxon>Spiralia</taxon>
        <taxon>Lophotrochozoa</taxon>
        <taxon>Annelida</taxon>
        <taxon>Polychaeta</taxon>
        <taxon>Sedentaria</taxon>
        <taxon>Canalipalpata</taxon>
        <taxon>Sabellida</taxon>
        <taxon>Oweniida</taxon>
        <taxon>Oweniidae</taxon>
        <taxon>Owenia</taxon>
    </lineage>
</organism>
<feature type="compositionally biased region" description="Polar residues" evidence="1">
    <location>
        <begin position="640"/>
        <end position="649"/>
    </location>
</feature>
<dbReference type="InterPro" id="IPR002110">
    <property type="entry name" value="Ankyrin_rpt"/>
</dbReference>
<dbReference type="PROSITE" id="PS50297">
    <property type="entry name" value="ANK_REP_REGION"/>
    <property type="match status" value="4"/>
</dbReference>
<dbReference type="Gene3D" id="1.25.40.20">
    <property type="entry name" value="Ankyrin repeat-containing domain"/>
    <property type="match status" value="3"/>
</dbReference>
<feature type="compositionally biased region" description="Polar residues" evidence="1">
    <location>
        <begin position="426"/>
        <end position="437"/>
    </location>
</feature>
<dbReference type="Pfam" id="PF00023">
    <property type="entry name" value="Ank"/>
    <property type="match status" value="1"/>
</dbReference>
<feature type="compositionally biased region" description="Polar residues" evidence="1">
    <location>
        <begin position="527"/>
        <end position="537"/>
    </location>
</feature>
<feature type="compositionally biased region" description="Basic and acidic residues" evidence="1">
    <location>
        <begin position="538"/>
        <end position="564"/>
    </location>
</feature>
<feature type="compositionally biased region" description="Low complexity" evidence="1">
    <location>
        <begin position="990"/>
        <end position="1022"/>
    </location>
</feature>
<name>A0A8J1TMK4_OWEFU</name>
<feature type="compositionally biased region" description="Basic residues" evidence="1">
    <location>
        <begin position="739"/>
        <end position="750"/>
    </location>
</feature>
<dbReference type="SUPFAM" id="SSF48403">
    <property type="entry name" value="Ankyrin repeat"/>
    <property type="match status" value="1"/>
</dbReference>
<dbReference type="PANTHER" id="PTHR24184">
    <property type="entry name" value="SI:CH211-189E2.2"/>
    <property type="match status" value="1"/>
</dbReference>
<feature type="compositionally biased region" description="Polar residues" evidence="1">
    <location>
        <begin position="687"/>
        <end position="711"/>
    </location>
</feature>
<feature type="compositionally biased region" description="Pro residues" evidence="1">
    <location>
        <begin position="870"/>
        <end position="882"/>
    </location>
</feature>
<feature type="compositionally biased region" description="Basic and acidic residues" evidence="1">
    <location>
        <begin position="674"/>
        <end position="686"/>
    </location>
</feature>
<proteinExistence type="predicted"/>
<evidence type="ECO:0000313" key="2">
    <source>
        <dbReference type="EMBL" id="CAH1802034.1"/>
    </source>
</evidence>
<dbReference type="Proteomes" id="UP000749559">
    <property type="component" value="Unassembled WGS sequence"/>
</dbReference>
<comment type="caution">
    <text evidence="2">The sequence shown here is derived from an EMBL/GenBank/DDBJ whole genome shotgun (WGS) entry which is preliminary data.</text>
</comment>
<sequence length="1092" mass="119914">MKNLCDFTSELPTMTMKRKDFQKAASFIHEFLLKLSEDIECAELRDSLNLALLHMQKYYRSLRLRSADRDQNMNLSASLRGLSPMTPFRDAPSKFQWRWMSLESQKIATGSLPIDGGKNLMTLPLIIQAAKEGDDELIIQLVEKDGDSLFEVDALGRTALMYAAHYNQKDTLEILLEHNIDVNAEANDGSTAAHRACHDGHTDILKLLLDYSADVLLQDTQGRAPIHWACYTQKTDCLRLLIERGANVNQRDCEGLTPCMWACRLDHIEHFELLSCVENQDINEIDGIERDNNGRTWMHWAVRRTEPLECLKTLLTPETSRIKDNDGKTVMLHAAEQGSLPACKAVLEIAGKDCLRDKDDNNRTPLHLAAMSGHGELINFLLEEGTDLNSSDSFGATATDYARGRQLHYSLLILQSHQRQREKTCESPSHSNNQIYNGGNGDGLHQSNHQHPQVVMYQGNKPRNPSRQLDAPVTPRGGGRPPMAHTQGKFTPQDEGRDAISAGHKRSHSQPQISQEKHVSKPITTEAFVTTNQSNHDNGTKPNKDDCDIDKDENRSCDEDHIANQEEDEGAEWPGKQVPEEKQQNILNKGTEIELPEDFDENEHSISIGAMDVSDVEEPANHNKAQPVNQTHKLHPPSPRSQNMQSQKPMQAHYISTEENYQEEEQLMEQPNNHGEEEPMQEHPNDEQQSFNAQSQALSSPSNTSLMSTANPLAASRPFPPAILAPLSPVSSQQVANSKPHKKKKKKKKQRESLEDPGMIPPPRGYTAPVQPPNMGVSPIMGGTGFRPSLMGMSQGGMFSPTAPLAPPPMGQPHPSAPLASPPMGSPHPPSPPTSRIPLSPWGPGGGGNRSQGHRPTLFNQAGPRGMRAPSPPQGAPYPPQGQPAMRPPTVDTQGPSFTYGGNNRGDYNDSQDFDTDDPPRPSAPQPPYGGNISRPPTLGSSSGVGQGGMARHKSEENLCLSPKEGEEVDSAMNQSEELTSLGLHKGGLRRSPSPGGRSTPSPRGRLPSPIPGGSHHGGVSPTPKTPSPRDSNRPNNNNEQGRMVNSQSKPGMTGLKRPQAQKNNSGVVTPIAANRKQSNMRQSTPPPIHQR</sequence>
<feature type="compositionally biased region" description="Polar residues" evidence="1">
    <location>
        <begin position="1040"/>
        <end position="1051"/>
    </location>
</feature>
<dbReference type="SMART" id="SM00248">
    <property type="entry name" value="ANK"/>
    <property type="match status" value="7"/>
</dbReference>
<dbReference type="AlphaFoldDB" id="A0A8J1TMK4"/>
<feature type="compositionally biased region" description="Polar residues" evidence="1">
    <location>
        <begin position="891"/>
        <end position="902"/>
    </location>
</feature>
<dbReference type="PROSITE" id="PS50088">
    <property type="entry name" value="ANK_REPEAT"/>
    <property type="match status" value="4"/>
</dbReference>
<reference evidence="2" key="1">
    <citation type="submission" date="2022-03" db="EMBL/GenBank/DDBJ databases">
        <authorList>
            <person name="Martin C."/>
        </authorList>
    </citation>
    <scope>NUCLEOTIDE SEQUENCE</scope>
</reference>
<evidence type="ECO:0000256" key="1">
    <source>
        <dbReference type="SAM" id="MobiDB-lite"/>
    </source>
</evidence>
<protein>
    <submittedName>
        <fullName evidence="2">Uncharacterized protein</fullName>
    </submittedName>
</protein>
<dbReference type="PANTHER" id="PTHR24184:SF11">
    <property type="entry name" value="ANKYRIN REPEAT AND SOCS BOX CONTAINING 3"/>
    <property type="match status" value="1"/>
</dbReference>
<dbReference type="Pfam" id="PF12796">
    <property type="entry name" value="Ank_2"/>
    <property type="match status" value="2"/>
</dbReference>
<keyword evidence="3" id="KW-1185">Reference proteome</keyword>
<feature type="compositionally biased region" description="Pro residues" evidence="1">
    <location>
        <begin position="804"/>
        <end position="835"/>
    </location>
</feature>
<evidence type="ECO:0000313" key="3">
    <source>
        <dbReference type="Proteomes" id="UP000749559"/>
    </source>
</evidence>
<feature type="region of interest" description="Disordered" evidence="1">
    <location>
        <begin position="420"/>
        <end position="1092"/>
    </location>
</feature>
<gene>
    <name evidence="2" type="ORF">OFUS_LOCUS25756</name>
</gene>
<dbReference type="InterPro" id="IPR036770">
    <property type="entry name" value="Ankyrin_rpt-contain_sf"/>
</dbReference>
<accession>A0A8J1TMK4</accession>